<name>A0A0C3DRX8_9AGAM</name>
<feature type="transmembrane region" description="Helical" evidence="1">
    <location>
        <begin position="60"/>
        <end position="87"/>
    </location>
</feature>
<keyword evidence="1" id="KW-0812">Transmembrane</keyword>
<accession>A0A0C3DRX8</accession>
<dbReference type="Proteomes" id="UP000053989">
    <property type="component" value="Unassembled WGS sequence"/>
</dbReference>
<keyword evidence="3" id="KW-1185">Reference proteome</keyword>
<proteinExistence type="predicted"/>
<dbReference type="AlphaFoldDB" id="A0A0C3DRX8"/>
<dbReference type="InParanoid" id="A0A0C3DRX8"/>
<protein>
    <submittedName>
        <fullName evidence="2">Uncharacterized protein</fullName>
    </submittedName>
</protein>
<keyword evidence="1" id="KW-1133">Transmembrane helix</keyword>
<dbReference type="HOGENOM" id="CLU_2086225_0_0_1"/>
<evidence type="ECO:0000256" key="1">
    <source>
        <dbReference type="SAM" id="Phobius"/>
    </source>
</evidence>
<gene>
    <name evidence="2" type="ORF">SCLCIDRAFT_1063409</name>
</gene>
<evidence type="ECO:0000313" key="2">
    <source>
        <dbReference type="EMBL" id="KIM58741.1"/>
    </source>
</evidence>
<reference evidence="2 3" key="1">
    <citation type="submission" date="2014-04" db="EMBL/GenBank/DDBJ databases">
        <authorList>
            <consortium name="DOE Joint Genome Institute"/>
            <person name="Kuo A."/>
            <person name="Kohler A."/>
            <person name="Nagy L.G."/>
            <person name="Floudas D."/>
            <person name="Copeland A."/>
            <person name="Barry K.W."/>
            <person name="Cichocki N."/>
            <person name="Veneault-Fourrey C."/>
            <person name="LaButti K."/>
            <person name="Lindquist E.A."/>
            <person name="Lipzen A."/>
            <person name="Lundell T."/>
            <person name="Morin E."/>
            <person name="Murat C."/>
            <person name="Sun H."/>
            <person name="Tunlid A."/>
            <person name="Henrissat B."/>
            <person name="Grigoriev I.V."/>
            <person name="Hibbett D.S."/>
            <person name="Martin F."/>
            <person name="Nordberg H.P."/>
            <person name="Cantor M.N."/>
            <person name="Hua S.X."/>
        </authorList>
    </citation>
    <scope>NUCLEOTIDE SEQUENCE [LARGE SCALE GENOMIC DNA]</scope>
    <source>
        <strain evidence="2 3">Foug A</strain>
    </source>
</reference>
<feature type="transmembrane region" description="Helical" evidence="1">
    <location>
        <begin position="28"/>
        <end position="48"/>
    </location>
</feature>
<keyword evidence="1" id="KW-0472">Membrane</keyword>
<dbReference type="EMBL" id="KN822082">
    <property type="protein sequence ID" value="KIM58741.1"/>
    <property type="molecule type" value="Genomic_DNA"/>
</dbReference>
<organism evidence="2 3">
    <name type="scientific">Scleroderma citrinum Foug A</name>
    <dbReference type="NCBI Taxonomy" id="1036808"/>
    <lineage>
        <taxon>Eukaryota</taxon>
        <taxon>Fungi</taxon>
        <taxon>Dikarya</taxon>
        <taxon>Basidiomycota</taxon>
        <taxon>Agaricomycotina</taxon>
        <taxon>Agaricomycetes</taxon>
        <taxon>Agaricomycetidae</taxon>
        <taxon>Boletales</taxon>
        <taxon>Sclerodermatineae</taxon>
        <taxon>Sclerodermataceae</taxon>
        <taxon>Scleroderma</taxon>
    </lineage>
</organism>
<sequence length="117" mass="12546">MICIRLCKYIQYAVTLNWFDSAHAVETAVVLIHVLISGSMHLLLAMLASQGPHPPSQLGYIGSAWGISSCFIVTGMGNGTTLTVFFLDKPSLTDIAKGRVEARVPSACIHSGREVVS</sequence>
<evidence type="ECO:0000313" key="3">
    <source>
        <dbReference type="Proteomes" id="UP000053989"/>
    </source>
</evidence>
<reference evidence="3" key="2">
    <citation type="submission" date="2015-01" db="EMBL/GenBank/DDBJ databases">
        <title>Evolutionary Origins and Diversification of the Mycorrhizal Mutualists.</title>
        <authorList>
            <consortium name="DOE Joint Genome Institute"/>
            <consortium name="Mycorrhizal Genomics Consortium"/>
            <person name="Kohler A."/>
            <person name="Kuo A."/>
            <person name="Nagy L.G."/>
            <person name="Floudas D."/>
            <person name="Copeland A."/>
            <person name="Barry K.W."/>
            <person name="Cichocki N."/>
            <person name="Veneault-Fourrey C."/>
            <person name="LaButti K."/>
            <person name="Lindquist E.A."/>
            <person name="Lipzen A."/>
            <person name="Lundell T."/>
            <person name="Morin E."/>
            <person name="Murat C."/>
            <person name="Riley R."/>
            <person name="Ohm R."/>
            <person name="Sun H."/>
            <person name="Tunlid A."/>
            <person name="Henrissat B."/>
            <person name="Grigoriev I.V."/>
            <person name="Hibbett D.S."/>
            <person name="Martin F."/>
        </authorList>
    </citation>
    <scope>NUCLEOTIDE SEQUENCE [LARGE SCALE GENOMIC DNA]</scope>
    <source>
        <strain evidence="3">Foug A</strain>
    </source>
</reference>